<evidence type="ECO:0000313" key="12">
    <source>
        <dbReference type="Proteomes" id="UP000189137"/>
    </source>
</evidence>
<dbReference type="PANTHER" id="PTHR42730">
    <property type="entry name" value="2-OXOGLUTARATE SYNTHASE SUBUNIT KORC"/>
    <property type="match status" value="1"/>
</dbReference>
<dbReference type="EMBL" id="CAAJVP010000006">
    <property type="protein sequence ID" value="VHY05347.1"/>
    <property type="molecule type" value="Genomic_DNA"/>
</dbReference>
<accession>A0A031WCI5</accession>
<dbReference type="EMBL" id="LK932465">
    <property type="protein sequence ID" value="CDS82932.1"/>
    <property type="molecule type" value="Genomic_DNA"/>
</dbReference>
<evidence type="ECO:0000313" key="8">
    <source>
        <dbReference type="EMBL" id="SJT08519.1"/>
    </source>
</evidence>
<proteinExistence type="predicted"/>
<name>A0A031WCI5_CLODI</name>
<keyword evidence="8" id="KW-0670">Pyruvate</keyword>
<dbReference type="EMBL" id="FUPS01000016">
    <property type="protein sequence ID" value="SJT08519.1"/>
    <property type="molecule type" value="Genomic_DNA"/>
</dbReference>
<dbReference type="Gene3D" id="3.40.920.10">
    <property type="entry name" value="Pyruvate-ferredoxin oxidoreductase, PFOR, domain III"/>
    <property type="match status" value="1"/>
</dbReference>
<evidence type="ECO:0000313" key="10">
    <source>
        <dbReference type="EMBL" id="VFD55505.1"/>
    </source>
</evidence>
<evidence type="ECO:0000313" key="9">
    <source>
        <dbReference type="EMBL" id="VFD33727.1"/>
    </source>
</evidence>
<dbReference type="EC" id="1.2.7.-" evidence="5 9"/>
<reference evidence="5" key="1">
    <citation type="submission" date="2014-07" db="EMBL/GenBank/DDBJ databases">
        <authorList>
            <person name="Monot Marc"/>
        </authorList>
    </citation>
    <scope>NUCLEOTIDE SEQUENCE</scope>
    <source>
        <strain evidence="5">7032989</strain>
        <strain evidence="4">7032994</strain>
    </source>
</reference>
<dbReference type="Proteomes" id="UP000346772">
    <property type="component" value="Unassembled WGS sequence"/>
</dbReference>
<evidence type="ECO:0000313" key="3">
    <source>
        <dbReference type="EMBL" id="CDS82932.1"/>
    </source>
</evidence>
<reference evidence="11 14" key="3">
    <citation type="submission" date="2019-04" db="EMBL/GenBank/DDBJ databases">
        <authorList>
            <consortium name="Pathogen Informatics"/>
        </authorList>
    </citation>
    <scope>NUCLEOTIDE SEQUENCE [LARGE SCALE GENOMIC DNA]</scope>
    <source>
        <strain evidence="10 13">078GUE027</strain>
        <strain evidence="9">Clo34</strain>
        <strain evidence="15">clo34</strain>
        <strain evidence="11">Tl291</strain>
        <strain evidence="14">tl291</strain>
        <strain evidence="8 12">VRECD0157</strain>
    </source>
</reference>
<dbReference type="Proteomes" id="UP000411588">
    <property type="component" value="Unassembled WGS sequence"/>
</dbReference>
<dbReference type="EMBL" id="LK932861">
    <property type="protein sequence ID" value="CDS96933.1"/>
    <property type="molecule type" value="Genomic_DNA"/>
</dbReference>
<evidence type="ECO:0000313" key="15">
    <source>
        <dbReference type="Proteomes" id="UP000411588"/>
    </source>
</evidence>
<dbReference type="NCBIfam" id="TIGR02175">
    <property type="entry name" value="PorC_KorC"/>
    <property type="match status" value="1"/>
</dbReference>
<evidence type="ECO:0000259" key="2">
    <source>
        <dbReference type="Pfam" id="PF01558"/>
    </source>
</evidence>
<evidence type="ECO:0000313" key="6">
    <source>
        <dbReference type="EMBL" id="HBH1542872.1"/>
    </source>
</evidence>
<evidence type="ECO:0000313" key="5">
    <source>
        <dbReference type="EMBL" id="CDS96933.1"/>
    </source>
</evidence>
<evidence type="ECO:0000313" key="11">
    <source>
        <dbReference type="EMBL" id="VHY05347.1"/>
    </source>
</evidence>
<reference evidence="6" key="2">
    <citation type="journal article" date="2018" name="Genome Biol.">
        <title>SKESA: strategic k-mer extension for scrupulous assemblies.</title>
        <authorList>
            <person name="Souvorov A."/>
            <person name="Agarwala R."/>
            <person name="Lipman D.J."/>
        </authorList>
    </citation>
    <scope>NUCLEOTIDE SEQUENCE</scope>
    <source>
        <strain evidence="7">Clostridioides</strain>
        <strain evidence="6">HN1000</strain>
    </source>
</reference>
<dbReference type="EMBL" id="CAADAT010000020">
    <property type="protein sequence ID" value="VFD55505.1"/>
    <property type="molecule type" value="Genomic_DNA"/>
</dbReference>
<dbReference type="InterPro" id="IPR011894">
    <property type="entry name" value="PorC_KorC"/>
</dbReference>
<dbReference type="AlphaFoldDB" id="A0A031WCI5"/>
<dbReference type="KEGG" id="pdf:CD630DERM_01180"/>
<dbReference type="PANTHER" id="PTHR42730:SF1">
    <property type="entry name" value="2-OXOGLUTARATE SYNTHASE SUBUNIT KORC"/>
    <property type="match status" value="1"/>
</dbReference>
<protein>
    <submittedName>
        <fullName evidence="6">2-oxoacid:acceptor oxidoreductase family protein</fullName>
    </submittedName>
    <submittedName>
        <fullName evidence="9">Ferredoxin/flavodoxin oxidoreductase subunit gamma</fullName>
        <ecNumber evidence="5 9">1.2.7.-</ecNumber>
    </submittedName>
    <submittedName>
        <fullName evidence="5">Putative ferredoxin/flavodoxin oxidoreductase, gamma subunit</fullName>
    </submittedName>
    <submittedName>
        <fullName evidence="4">Putative subunit of oxidoreductase</fullName>
    </submittedName>
    <submittedName>
        <fullName evidence="8">Pyruvate synthase subunit porC</fullName>
        <ecNumber evidence="8 9">1.2.7.1</ecNumber>
    </submittedName>
</protein>
<keyword evidence="1 5" id="KW-0560">Oxidoreductase</keyword>
<evidence type="ECO:0000313" key="4">
    <source>
        <dbReference type="EMBL" id="CDS83071.1"/>
    </source>
</evidence>
<dbReference type="GeneID" id="66352665"/>
<evidence type="ECO:0000313" key="14">
    <source>
        <dbReference type="Proteomes" id="UP000372533"/>
    </source>
</evidence>
<dbReference type="EMBL" id="LK932347">
    <property type="protein sequence ID" value="CDS83071.1"/>
    <property type="molecule type" value="Genomic_DNA"/>
</dbReference>
<reference evidence="6" key="4">
    <citation type="submission" date="2021-06" db="EMBL/GenBank/DDBJ databases">
        <authorList>
            <consortium name="NCBI Pathogen Detection Project"/>
        </authorList>
    </citation>
    <scope>NUCLEOTIDE SEQUENCE</scope>
    <source>
        <strain evidence="7">Clostridioides</strain>
        <strain evidence="6">HN1000</strain>
    </source>
</reference>
<dbReference type="InterPro" id="IPR052554">
    <property type="entry name" value="2-oxoglutarate_synth_KorC"/>
</dbReference>
<dbReference type="EMBL" id="CAADAN010000010">
    <property type="protein sequence ID" value="VFD33727.1"/>
    <property type="molecule type" value="Genomic_DNA"/>
</dbReference>
<dbReference type="EMBL" id="DAEQIJ010000005">
    <property type="protein sequence ID" value="HBH2619587.1"/>
    <property type="molecule type" value="Genomic_DNA"/>
</dbReference>
<dbReference type="OMA" id="GGTANCM"/>
<dbReference type="RefSeq" id="WP_003420711.1">
    <property type="nucleotide sequence ID" value="NZ_AP025558.1"/>
</dbReference>
<dbReference type="EMBL" id="DAEPXK010000025">
    <property type="protein sequence ID" value="HBH1542872.1"/>
    <property type="molecule type" value="Genomic_DNA"/>
</dbReference>
<evidence type="ECO:0000313" key="13">
    <source>
        <dbReference type="Proteomes" id="UP000346772"/>
    </source>
</evidence>
<sequence>MSTARVICAGFGGQGVMSMGQLLTYAGMLEGKEVSWLPSYGPEMRGGTANCAVTVSNEPVGSPLITDDATAAILLNIPAFEKFKDDVIPGGKIIVNSSLIKEKVDRTDVDVYYIPANELAAELGNDKVANMIMLGAYLKVSDTVDIESVLEAFKKVFGPRKEKFVPLNREALQKGMDATCSKATN</sequence>
<dbReference type="EC" id="1.2.7.1" evidence="8 9"/>
<dbReference type="GO" id="GO:0019164">
    <property type="term" value="F:pyruvate synthase activity"/>
    <property type="evidence" value="ECO:0007669"/>
    <property type="project" value="UniProtKB-EC"/>
</dbReference>
<dbReference type="Proteomes" id="UP000189137">
    <property type="component" value="Unassembled WGS sequence"/>
</dbReference>
<dbReference type="Proteomes" id="UP000372533">
    <property type="component" value="Unassembled WGS sequence"/>
</dbReference>
<dbReference type="InterPro" id="IPR019752">
    <property type="entry name" value="Pyrv/ketoisovalerate_OxRed_cat"/>
</dbReference>
<feature type="domain" description="Pyruvate/ketoisovalerate oxidoreductase catalytic" evidence="2">
    <location>
        <begin position="12"/>
        <end position="177"/>
    </location>
</feature>
<dbReference type="Proteomes" id="UP000879542">
    <property type="component" value="Unassembled WGS sequence"/>
</dbReference>
<organism evidence="5">
    <name type="scientific">Clostridioides difficile</name>
    <name type="common">Peptoclostridium difficile</name>
    <dbReference type="NCBI Taxonomy" id="1496"/>
    <lineage>
        <taxon>Bacteria</taxon>
        <taxon>Bacillati</taxon>
        <taxon>Bacillota</taxon>
        <taxon>Clostridia</taxon>
        <taxon>Peptostreptococcales</taxon>
        <taxon>Peptostreptococcaceae</taxon>
        <taxon>Clostridioides</taxon>
    </lineage>
</organism>
<gene>
    <name evidence="8" type="primary">porC_3</name>
    <name evidence="5" type="ORF">BN1095_210009</name>
    <name evidence="3" type="ORF">BN1096_160009</name>
    <name evidence="4" type="ORF">BN1097_140009</name>
    <name evidence="6" type="ORF">KRM00_002374</name>
    <name evidence="7" type="ORF">KRQ00_001338</name>
    <name evidence="11" type="ORF">SAMEA1402366_01732</name>
    <name evidence="9" type="ORF">SAMEA1402399_02767</name>
    <name evidence="10" type="ORF">SAMEA1710456_03034</name>
    <name evidence="8" type="ORF">SAMEA3375112_03617</name>
</gene>
<dbReference type="InterPro" id="IPR002869">
    <property type="entry name" value="Pyrv_flavodox_OxRed_cen"/>
</dbReference>
<evidence type="ECO:0000313" key="7">
    <source>
        <dbReference type="EMBL" id="HBH2619587.1"/>
    </source>
</evidence>
<dbReference type="SUPFAM" id="SSF53323">
    <property type="entry name" value="Pyruvate-ferredoxin oxidoreductase, PFOR, domain III"/>
    <property type="match status" value="1"/>
</dbReference>
<dbReference type="PATRIC" id="fig|1496.1371.peg.2736"/>
<dbReference type="Proteomes" id="UP000878956">
    <property type="component" value="Unassembled WGS sequence"/>
</dbReference>
<dbReference type="Pfam" id="PF01558">
    <property type="entry name" value="POR"/>
    <property type="match status" value="1"/>
</dbReference>
<evidence type="ECO:0000256" key="1">
    <source>
        <dbReference type="ARBA" id="ARBA00023002"/>
    </source>
</evidence>